<protein>
    <submittedName>
        <fullName evidence="2">DUF4065 domain-containing protein</fullName>
    </submittedName>
</protein>
<accession>A0A557SM07</accession>
<sequence length="155" mass="17869">MNINDACDYIIERMSGAGSTLNLLKLQKLLYYVQGWHLAFYKAPLFEGKFQAWVHGPVNREIYDRFRHEKSLYSTVDTSDLRLGYSSSQNLSAASIQHINSVLDTYGCFTGDQLEYMTHQEDPWVQARGDLESSARCESEIDERTMATYYSSRLQ</sequence>
<dbReference type="RefSeq" id="WP_144357299.1">
    <property type="nucleotide sequence ID" value="NZ_VMNH01000003.1"/>
</dbReference>
<dbReference type="EMBL" id="VMNH01000003">
    <property type="protein sequence ID" value="TVO78453.1"/>
    <property type="molecule type" value="Genomic_DNA"/>
</dbReference>
<keyword evidence="3" id="KW-1185">Reference proteome</keyword>
<dbReference type="Proteomes" id="UP000316649">
    <property type="component" value="Unassembled WGS sequence"/>
</dbReference>
<dbReference type="OrthoDB" id="9799173at2"/>
<name>A0A557SM07_9GAMM</name>
<evidence type="ECO:0000313" key="2">
    <source>
        <dbReference type="EMBL" id="TVO78453.1"/>
    </source>
</evidence>
<dbReference type="AlphaFoldDB" id="A0A557SM07"/>
<evidence type="ECO:0000313" key="3">
    <source>
        <dbReference type="Proteomes" id="UP000316649"/>
    </source>
</evidence>
<evidence type="ECO:0000259" key="1">
    <source>
        <dbReference type="Pfam" id="PF13274"/>
    </source>
</evidence>
<dbReference type="Pfam" id="PF13274">
    <property type="entry name" value="SocA_Panacea"/>
    <property type="match status" value="1"/>
</dbReference>
<comment type="caution">
    <text evidence="2">The sequence shown here is derived from an EMBL/GenBank/DDBJ whole genome shotgun (WGS) entry which is preliminary data.</text>
</comment>
<organism evidence="2 3">
    <name type="scientific">Sedimenticola selenatireducens</name>
    <dbReference type="NCBI Taxonomy" id="191960"/>
    <lineage>
        <taxon>Bacteria</taxon>
        <taxon>Pseudomonadati</taxon>
        <taxon>Pseudomonadota</taxon>
        <taxon>Gammaproteobacteria</taxon>
        <taxon>Chromatiales</taxon>
        <taxon>Sedimenticolaceae</taxon>
        <taxon>Sedimenticola</taxon>
    </lineage>
</organism>
<feature type="domain" description="Antitoxin SocA-like Panacea" evidence="1">
    <location>
        <begin position="26"/>
        <end position="124"/>
    </location>
</feature>
<proteinExistence type="predicted"/>
<gene>
    <name evidence="2" type="ORF">FHP88_01955</name>
</gene>
<reference evidence="2 3" key="1">
    <citation type="submission" date="2019-07" db="EMBL/GenBank/DDBJ databases">
        <title>The pathways for chlorine oxyanion respiration interact through the shared metabolite chlorate.</title>
        <authorList>
            <person name="Barnum T.P."/>
            <person name="Cheng Y."/>
            <person name="Hill K.A."/>
            <person name="Lucas L.N."/>
            <person name="Carlson H.K."/>
            <person name="Coates J.D."/>
        </authorList>
    </citation>
    <scope>NUCLEOTIDE SEQUENCE [LARGE SCALE GENOMIC DNA]</scope>
    <source>
        <strain evidence="2 3">BK-1</strain>
    </source>
</reference>
<dbReference type="InterPro" id="IPR025272">
    <property type="entry name" value="SocA_Panacea"/>
</dbReference>